<keyword evidence="1" id="KW-0732">Signal</keyword>
<dbReference type="EMBL" id="ML976985">
    <property type="protein sequence ID" value="KAF1959271.1"/>
    <property type="molecule type" value="Genomic_DNA"/>
</dbReference>
<feature type="signal peptide" evidence="1">
    <location>
        <begin position="1"/>
        <end position="19"/>
    </location>
</feature>
<evidence type="ECO:0000313" key="3">
    <source>
        <dbReference type="EMBL" id="KAF1959271.1"/>
    </source>
</evidence>
<accession>A0A6A5U2Y1</accession>
<dbReference type="Gene3D" id="2.30.60.10">
    <property type="entry name" value="Cyanovirin-N"/>
    <property type="match status" value="1"/>
</dbReference>
<gene>
    <name evidence="3" type="ORF">CC80DRAFT_591327</name>
</gene>
<name>A0A6A5U2Y1_9PLEO</name>
<evidence type="ECO:0000313" key="4">
    <source>
        <dbReference type="Proteomes" id="UP000800035"/>
    </source>
</evidence>
<feature type="domain" description="Cyanovirin-N" evidence="2">
    <location>
        <begin position="32"/>
        <end position="129"/>
    </location>
</feature>
<keyword evidence="4" id="KW-1185">Reference proteome</keyword>
<dbReference type="InterPro" id="IPR011058">
    <property type="entry name" value="Cyanovirin-N"/>
</dbReference>
<evidence type="ECO:0000256" key="1">
    <source>
        <dbReference type="SAM" id="SignalP"/>
    </source>
</evidence>
<dbReference type="SMART" id="SM01111">
    <property type="entry name" value="CVNH"/>
    <property type="match status" value="1"/>
</dbReference>
<protein>
    <submittedName>
        <fullName evidence="3">Cyanovirin-N</fullName>
    </submittedName>
</protein>
<dbReference type="OrthoDB" id="4672515at2759"/>
<dbReference type="AlphaFoldDB" id="A0A6A5U2Y1"/>
<dbReference type="InterPro" id="IPR036673">
    <property type="entry name" value="Cyanovirin-N_sf"/>
</dbReference>
<reference evidence="3" key="1">
    <citation type="journal article" date="2020" name="Stud. Mycol.">
        <title>101 Dothideomycetes genomes: a test case for predicting lifestyles and emergence of pathogens.</title>
        <authorList>
            <person name="Haridas S."/>
            <person name="Albert R."/>
            <person name="Binder M."/>
            <person name="Bloem J."/>
            <person name="Labutti K."/>
            <person name="Salamov A."/>
            <person name="Andreopoulos B."/>
            <person name="Baker S."/>
            <person name="Barry K."/>
            <person name="Bills G."/>
            <person name="Bluhm B."/>
            <person name="Cannon C."/>
            <person name="Castanera R."/>
            <person name="Culley D."/>
            <person name="Daum C."/>
            <person name="Ezra D."/>
            <person name="Gonzalez J."/>
            <person name="Henrissat B."/>
            <person name="Kuo A."/>
            <person name="Liang C."/>
            <person name="Lipzen A."/>
            <person name="Lutzoni F."/>
            <person name="Magnuson J."/>
            <person name="Mondo S."/>
            <person name="Nolan M."/>
            <person name="Ohm R."/>
            <person name="Pangilinan J."/>
            <person name="Park H.-J."/>
            <person name="Ramirez L."/>
            <person name="Alfaro M."/>
            <person name="Sun H."/>
            <person name="Tritt A."/>
            <person name="Yoshinaga Y."/>
            <person name="Zwiers L.-H."/>
            <person name="Turgeon B."/>
            <person name="Goodwin S."/>
            <person name="Spatafora J."/>
            <person name="Crous P."/>
            <person name="Grigoriev I."/>
        </authorList>
    </citation>
    <scope>NUCLEOTIDE SEQUENCE</scope>
    <source>
        <strain evidence="3">CBS 675.92</strain>
    </source>
</reference>
<dbReference type="SUPFAM" id="SSF51322">
    <property type="entry name" value="Cyanovirin-N"/>
    <property type="match status" value="1"/>
</dbReference>
<dbReference type="Proteomes" id="UP000800035">
    <property type="component" value="Unassembled WGS sequence"/>
</dbReference>
<feature type="chain" id="PRO_5025348033" evidence="1">
    <location>
        <begin position="20"/>
        <end position="269"/>
    </location>
</feature>
<organism evidence="3 4">
    <name type="scientific">Byssothecium circinans</name>
    <dbReference type="NCBI Taxonomy" id="147558"/>
    <lineage>
        <taxon>Eukaryota</taxon>
        <taxon>Fungi</taxon>
        <taxon>Dikarya</taxon>
        <taxon>Ascomycota</taxon>
        <taxon>Pezizomycotina</taxon>
        <taxon>Dothideomycetes</taxon>
        <taxon>Pleosporomycetidae</taxon>
        <taxon>Pleosporales</taxon>
        <taxon>Massarineae</taxon>
        <taxon>Massarinaceae</taxon>
        <taxon>Byssothecium</taxon>
    </lineage>
</organism>
<dbReference type="Pfam" id="PF08881">
    <property type="entry name" value="CVNH"/>
    <property type="match status" value="1"/>
</dbReference>
<evidence type="ECO:0000259" key="2">
    <source>
        <dbReference type="SMART" id="SM01111"/>
    </source>
</evidence>
<sequence length="269" mass="28639">MVSIHALASFAAFVAVTNAAPSLLPRAGTIGSQCTDVKISQGWLVGNCLTGSGDTRITSGTNLNNKITNDDGVLKWKEDGSYSRYCEGCKLLEGGSSLNCQCRPNFGQSKDTTLKLDEHIGVYNGHLLSDTKGTPPPPSSPSKYDFPSDFTYGFGGNGTCVDGSVRPDWCAGVAPGCTNGDRSDLKETPFQHITPINKCLAPAIYFEDKFQFSQLKLAGVGAWELTGYSDEACTKKVVTISSEDAGTCKTLPEQVRGVLSRPLFNGDSN</sequence>
<proteinExistence type="predicted"/>